<evidence type="ECO:0000313" key="3">
    <source>
        <dbReference type="Proteomes" id="UP000092086"/>
    </source>
</evidence>
<organism evidence="2 3">
    <name type="scientific">Mycobacterium alsense</name>
    <dbReference type="NCBI Taxonomy" id="324058"/>
    <lineage>
        <taxon>Bacteria</taxon>
        <taxon>Bacillati</taxon>
        <taxon>Actinomycetota</taxon>
        <taxon>Actinomycetes</taxon>
        <taxon>Mycobacteriales</taxon>
        <taxon>Mycobacteriaceae</taxon>
        <taxon>Mycobacterium</taxon>
    </lineage>
</organism>
<keyword evidence="1" id="KW-0812">Transmembrane</keyword>
<dbReference type="AlphaFoldDB" id="A0ABD6NY42"/>
<protein>
    <recommendedName>
        <fullName evidence="4">DUF4190 domain-containing protein</fullName>
    </recommendedName>
</protein>
<feature type="transmembrane region" description="Helical" evidence="1">
    <location>
        <begin position="61"/>
        <end position="87"/>
    </location>
</feature>
<dbReference type="RefSeq" id="WP_067317975.1">
    <property type="nucleotide sequence ID" value="NZ_LZIT01000198.1"/>
</dbReference>
<dbReference type="EMBL" id="LZIT01000198">
    <property type="protein sequence ID" value="OBG35468.1"/>
    <property type="molecule type" value="Genomic_DNA"/>
</dbReference>
<feature type="transmembrane region" description="Helical" evidence="1">
    <location>
        <begin position="32"/>
        <end position="49"/>
    </location>
</feature>
<accession>A0ABD6NY42</accession>
<proteinExistence type="predicted"/>
<keyword evidence="1" id="KW-1133">Transmembrane helix</keyword>
<evidence type="ECO:0008006" key="4">
    <source>
        <dbReference type="Google" id="ProtNLM"/>
    </source>
</evidence>
<keyword evidence="1" id="KW-0472">Membrane</keyword>
<comment type="caution">
    <text evidence="2">The sequence shown here is derived from an EMBL/GenBank/DDBJ whole genome shotgun (WGS) entry which is preliminary data.</text>
</comment>
<feature type="transmembrane region" description="Helical" evidence="1">
    <location>
        <begin position="7"/>
        <end position="26"/>
    </location>
</feature>
<name>A0ABD6NY42_9MYCO</name>
<gene>
    <name evidence="2" type="ORF">A5672_21445</name>
</gene>
<dbReference type="Proteomes" id="UP000092086">
    <property type="component" value="Unassembled WGS sequence"/>
</dbReference>
<sequence>MAENRSIWVTGGLALWSLICGIIGAITDLFCGVGIGPSGIGLVLGVIAFNKSKQTGEHRGLALTALIVNAVAFGIGLIVMLVIFGGLGSMSS</sequence>
<reference evidence="2 3" key="1">
    <citation type="submission" date="2016-06" db="EMBL/GenBank/DDBJ databases">
        <authorList>
            <person name="Sutton G."/>
            <person name="Brinkac L."/>
            <person name="Sanka R."/>
            <person name="Adams M."/>
            <person name="Lau E."/>
            <person name="Sam S."/>
            <person name="Sreng N."/>
            <person name="Him V."/>
            <person name="Kerleguer A."/>
            <person name="Cheng S."/>
        </authorList>
    </citation>
    <scope>NUCLEOTIDE SEQUENCE [LARGE SCALE GENOMIC DNA]</scope>
    <source>
        <strain evidence="2 3">E2978</strain>
    </source>
</reference>
<evidence type="ECO:0000256" key="1">
    <source>
        <dbReference type="SAM" id="Phobius"/>
    </source>
</evidence>
<evidence type="ECO:0000313" key="2">
    <source>
        <dbReference type="EMBL" id="OBG35468.1"/>
    </source>
</evidence>